<dbReference type="Gene3D" id="2.70.98.10">
    <property type="match status" value="1"/>
</dbReference>
<dbReference type="EMBL" id="LMZQ01000007">
    <property type="protein sequence ID" value="KRT15855.1"/>
    <property type="molecule type" value="Genomic_DNA"/>
</dbReference>
<organism evidence="7 8">
    <name type="scientific">Pedobacter ginsenosidimutans</name>
    <dbReference type="NCBI Taxonomy" id="687842"/>
    <lineage>
        <taxon>Bacteria</taxon>
        <taxon>Pseudomonadati</taxon>
        <taxon>Bacteroidota</taxon>
        <taxon>Sphingobacteriia</taxon>
        <taxon>Sphingobacteriales</taxon>
        <taxon>Sphingobacteriaceae</taxon>
        <taxon>Pedobacter</taxon>
    </lineage>
</organism>
<dbReference type="Pfam" id="PF17678">
    <property type="entry name" value="Glyco_hydro_92N"/>
    <property type="match status" value="1"/>
</dbReference>
<dbReference type="PROSITE" id="PS51257">
    <property type="entry name" value="PROKAR_LIPOPROTEIN"/>
    <property type="match status" value="1"/>
</dbReference>
<dbReference type="RefSeq" id="WP_057932686.1">
    <property type="nucleotide sequence ID" value="NZ_LMZQ01000007.1"/>
</dbReference>
<evidence type="ECO:0000256" key="4">
    <source>
        <dbReference type="SAM" id="SignalP"/>
    </source>
</evidence>
<gene>
    <name evidence="7" type="ORF">ASU31_12790</name>
</gene>
<dbReference type="Gene3D" id="1.20.1610.10">
    <property type="entry name" value="alpha-1,2-mannosidases domains"/>
    <property type="match status" value="1"/>
</dbReference>
<dbReference type="InterPro" id="IPR041371">
    <property type="entry name" value="GH92_N"/>
</dbReference>
<evidence type="ECO:0000256" key="3">
    <source>
        <dbReference type="ARBA" id="ARBA00022837"/>
    </source>
</evidence>
<evidence type="ECO:0000259" key="5">
    <source>
        <dbReference type="Pfam" id="PF07971"/>
    </source>
</evidence>
<proteinExistence type="predicted"/>
<feature type="chain" id="PRO_5006665590" evidence="4">
    <location>
        <begin position="25"/>
        <end position="757"/>
    </location>
</feature>
<dbReference type="InterPro" id="IPR008928">
    <property type="entry name" value="6-hairpin_glycosidase_sf"/>
</dbReference>
<dbReference type="AlphaFoldDB" id="A0A0T5VQ75"/>
<protein>
    <submittedName>
        <fullName evidence="7">Alpha-mannosidase</fullName>
    </submittedName>
</protein>
<dbReference type="GO" id="GO:0006516">
    <property type="term" value="P:glycoprotein catabolic process"/>
    <property type="evidence" value="ECO:0007669"/>
    <property type="project" value="TreeGrafter"/>
</dbReference>
<keyword evidence="4" id="KW-0732">Signal</keyword>
<dbReference type="GO" id="GO:0030246">
    <property type="term" value="F:carbohydrate binding"/>
    <property type="evidence" value="ECO:0007669"/>
    <property type="project" value="InterPro"/>
</dbReference>
<comment type="caution">
    <text evidence="7">The sequence shown here is derived from an EMBL/GenBank/DDBJ whole genome shotgun (WGS) entry which is preliminary data.</text>
</comment>
<dbReference type="GO" id="GO:0000224">
    <property type="term" value="F:peptide-N4-(N-acetyl-beta-glucosaminyl)asparagine amidase activity"/>
    <property type="evidence" value="ECO:0007669"/>
    <property type="project" value="TreeGrafter"/>
</dbReference>
<dbReference type="InterPro" id="IPR014718">
    <property type="entry name" value="GH-type_carb-bd"/>
</dbReference>
<evidence type="ECO:0000259" key="6">
    <source>
        <dbReference type="Pfam" id="PF17678"/>
    </source>
</evidence>
<evidence type="ECO:0000256" key="1">
    <source>
        <dbReference type="ARBA" id="ARBA00001913"/>
    </source>
</evidence>
<keyword evidence="3" id="KW-0106">Calcium</keyword>
<evidence type="ECO:0000313" key="8">
    <source>
        <dbReference type="Proteomes" id="UP000051950"/>
    </source>
</evidence>
<accession>A0A0T5VQ75</accession>
<dbReference type="PANTHER" id="PTHR12143:SF43">
    <property type="entry name" value="PUTATIVE-RELATED"/>
    <property type="match status" value="1"/>
</dbReference>
<reference evidence="7 8" key="1">
    <citation type="submission" date="2015-11" db="EMBL/GenBank/DDBJ databases">
        <title>Sequence of Pedobacter ginsenosidimutans.</title>
        <authorList>
            <person name="Carson E."/>
            <person name="Keyser V."/>
            <person name="Newman J."/>
            <person name="Miller J."/>
        </authorList>
    </citation>
    <scope>NUCLEOTIDE SEQUENCE [LARGE SCALE GENOMIC DNA]</scope>
    <source>
        <strain evidence="7 8">KACC 14530</strain>
    </source>
</reference>
<feature type="domain" description="Glycosyl hydrolase family 92" evidence="5">
    <location>
        <begin position="241"/>
        <end position="735"/>
    </location>
</feature>
<dbReference type="Gene3D" id="3.30.2080.10">
    <property type="entry name" value="GH92 mannosidase domain"/>
    <property type="match status" value="1"/>
</dbReference>
<dbReference type="InterPro" id="IPR012939">
    <property type="entry name" value="Glyco_hydro_92"/>
</dbReference>
<dbReference type="Pfam" id="PF07971">
    <property type="entry name" value="Glyco_hydro_92"/>
    <property type="match status" value="1"/>
</dbReference>
<dbReference type="GO" id="GO:0005829">
    <property type="term" value="C:cytosol"/>
    <property type="evidence" value="ECO:0007669"/>
    <property type="project" value="TreeGrafter"/>
</dbReference>
<dbReference type="SUPFAM" id="SSF48208">
    <property type="entry name" value="Six-hairpin glycosidases"/>
    <property type="match status" value="1"/>
</dbReference>
<evidence type="ECO:0000313" key="7">
    <source>
        <dbReference type="EMBL" id="KRT15855.1"/>
    </source>
</evidence>
<dbReference type="Proteomes" id="UP000051950">
    <property type="component" value="Unassembled WGS sequence"/>
</dbReference>
<dbReference type="Gene3D" id="1.20.1050.60">
    <property type="entry name" value="alpha-1,2-mannosidase"/>
    <property type="match status" value="1"/>
</dbReference>
<dbReference type="OrthoDB" id="9758101at2"/>
<feature type="signal peptide" evidence="4">
    <location>
        <begin position="1"/>
        <end position="24"/>
    </location>
</feature>
<dbReference type="InterPro" id="IPR005887">
    <property type="entry name" value="GH92_a_mannosidase_put"/>
</dbReference>
<comment type="cofactor">
    <cofactor evidence="1">
        <name>Ca(2+)</name>
        <dbReference type="ChEBI" id="CHEBI:29108"/>
    </cofactor>
</comment>
<name>A0A0T5VQ75_9SPHI</name>
<sequence>MKKYTYSLLSAMFLLIACINFAHAQAKKQPVDYVNPYIGNISHLLVPTYPTVHLPNSLLRVYPERDNFTSNTIDGLPVVVTSHRGSSAFNLSPFQGDLKNVGKVISYGYDNEVIKPYYYEVDLDDFGINVQFAPSHQSGIYALNFSQTNVPAYLVLNTRNGALKVSQNVVSGFQKLDNNTKVYLYFETDLTPVESGRHQETQIDSREQSASGRDAHLILKFPAQTKQIKARYGISFISEEQAKHNLRREIKDYNLNQVAQTGKNIWNATLGKIMVTGTDETAKTIFYTSLYRTYERMISLSEDGRYFSAFDGKVHNDNGMPFFTDDWIWDTYRATHPLRVIIEPKMESDMINSYLRMAQQMKDHWMPTFPEVTGDSRRMNSNHGVATVIDAYNKGLRNFNLDEAYQYCKAAITEKTLAPWSSKKAGVLDQFFKDNGYFPALPEGEKETAAEVHGFEKRQPIAVTLGTVYDEWCLGNIAQQLGKTDEAKYFLDKSSSYHTVFNPDTRFFHPKDAEGKFIKPLDYRFSGGLGARETYDENNGWLYRWDVLHNLGDLVNMIGGKQAFVDELEKMYNTPLGKSRFDFYSQLPDHTGNVGQFSMGNEPAMHIPYLYNYAGQPWRTQKRVRSLLSQWFRNDLMGIPGDEDGGGLTSFVVFSQMGFYPITPGLPMYVIGSPTFANVKLDLGNGKKFELNCINYSPENKYIQSAKLNGQAWNKSWFAHEDLMKGGKLELVMGKRPNKLWAADEASLPPSFKMPAK</sequence>
<dbReference type="NCBIfam" id="TIGR01180">
    <property type="entry name" value="aman2_put"/>
    <property type="match status" value="1"/>
</dbReference>
<dbReference type="InterPro" id="IPR050883">
    <property type="entry name" value="PNGase"/>
</dbReference>
<dbReference type="STRING" id="687842.ASU31_12790"/>
<feature type="domain" description="Glycosyl hydrolase family 92 N-terminal" evidence="6">
    <location>
        <begin position="33"/>
        <end position="235"/>
    </location>
</feature>
<evidence type="ECO:0000256" key="2">
    <source>
        <dbReference type="ARBA" id="ARBA00011245"/>
    </source>
</evidence>
<comment type="subunit">
    <text evidence="2">Monomer.</text>
</comment>
<dbReference type="FunFam" id="3.30.2080.10:FF:000001">
    <property type="entry name" value="Alpha-1,2-mannosidase subfamily"/>
    <property type="match status" value="1"/>
</dbReference>
<keyword evidence="8" id="KW-1185">Reference proteome</keyword>
<dbReference type="GO" id="GO:0005975">
    <property type="term" value="P:carbohydrate metabolic process"/>
    <property type="evidence" value="ECO:0007669"/>
    <property type="project" value="InterPro"/>
</dbReference>
<dbReference type="PANTHER" id="PTHR12143">
    <property type="entry name" value="PEPTIDE N-GLYCANASE PNGASE -RELATED"/>
    <property type="match status" value="1"/>
</dbReference>